<dbReference type="GO" id="GO:0019239">
    <property type="term" value="F:deaminase activity"/>
    <property type="evidence" value="ECO:0007669"/>
    <property type="project" value="TreeGrafter"/>
</dbReference>
<dbReference type="Pfam" id="PF01042">
    <property type="entry name" value="Ribonuc_L-PSP"/>
    <property type="match status" value="1"/>
</dbReference>
<dbReference type="GO" id="GO:0005829">
    <property type="term" value="C:cytosol"/>
    <property type="evidence" value="ECO:0007669"/>
    <property type="project" value="TreeGrafter"/>
</dbReference>
<evidence type="ECO:0000256" key="1">
    <source>
        <dbReference type="ARBA" id="ARBA00010552"/>
    </source>
</evidence>
<dbReference type="PANTHER" id="PTHR11803">
    <property type="entry name" value="2-IMINOBUTANOATE/2-IMINOPROPANOATE DEAMINASE RIDA"/>
    <property type="match status" value="1"/>
</dbReference>
<dbReference type="Gene3D" id="3.30.1330.40">
    <property type="entry name" value="RutC-like"/>
    <property type="match status" value="1"/>
</dbReference>
<dbReference type="InterPro" id="IPR006175">
    <property type="entry name" value="YjgF/YER057c/UK114"/>
</dbReference>
<gene>
    <name evidence="2" type="ORF">D9O40_20130</name>
</gene>
<organism evidence="2 3">
    <name type="scientific">Clostridium autoethanogenum</name>
    <dbReference type="NCBI Taxonomy" id="84023"/>
    <lineage>
        <taxon>Bacteria</taxon>
        <taxon>Bacillati</taxon>
        <taxon>Bacillota</taxon>
        <taxon>Clostridia</taxon>
        <taxon>Eubacteriales</taxon>
        <taxon>Clostridiaceae</taxon>
        <taxon>Clostridium</taxon>
    </lineage>
</organism>
<dbReference type="EMBL" id="RFAQ01000112">
    <property type="protein sequence ID" value="RMC92541.1"/>
    <property type="molecule type" value="Genomic_DNA"/>
</dbReference>
<name>A0A3M0S3P0_9CLOT</name>
<dbReference type="NCBIfam" id="TIGR00004">
    <property type="entry name" value="Rid family detoxifying hydrolase"/>
    <property type="match status" value="1"/>
</dbReference>
<dbReference type="SUPFAM" id="SSF55298">
    <property type="entry name" value="YjgF-like"/>
    <property type="match status" value="1"/>
</dbReference>
<dbReference type="InterPro" id="IPR035959">
    <property type="entry name" value="RutC-like_sf"/>
</dbReference>
<comment type="similarity">
    <text evidence="1">Belongs to the RutC family.</text>
</comment>
<evidence type="ECO:0000313" key="2">
    <source>
        <dbReference type="EMBL" id="RMC92541.1"/>
    </source>
</evidence>
<protein>
    <submittedName>
        <fullName evidence="2">RidA family protein</fullName>
    </submittedName>
</protein>
<dbReference type="FunFam" id="3.30.1330.40:FF:000001">
    <property type="entry name" value="L-PSP family endoribonuclease"/>
    <property type="match status" value="1"/>
</dbReference>
<comment type="caution">
    <text evidence="2">The sequence shown here is derived from an EMBL/GenBank/DDBJ whole genome shotgun (WGS) entry which is preliminary data.</text>
</comment>
<dbReference type="PROSITE" id="PS01094">
    <property type="entry name" value="UPF0076"/>
    <property type="match status" value="1"/>
</dbReference>
<dbReference type="CDD" id="cd00448">
    <property type="entry name" value="YjgF_YER057c_UK114_family"/>
    <property type="match status" value="1"/>
</dbReference>
<dbReference type="Proteomes" id="UP000277999">
    <property type="component" value="Unassembled WGS sequence"/>
</dbReference>
<reference evidence="2 3" key="1">
    <citation type="submission" date="2018-10" db="EMBL/GenBank/DDBJ databases">
        <title>Genome-centric metagenomics revealed C2 chemical producing, CO utilizing Clostridium with novel acetogenic gene cluster.</title>
        <authorList>
            <person name="Kang H."/>
            <person name="Park B."/>
            <person name="Choi I.G."/>
            <person name="Chang I.S."/>
        </authorList>
    </citation>
    <scope>NUCLEOTIDE SEQUENCE [LARGE SCALE GENOMIC DNA]</scope>
    <source>
        <strain evidence="2 3">H21-9</strain>
    </source>
</reference>
<dbReference type="AlphaFoldDB" id="A0A3M0S3P0"/>
<dbReference type="InterPro" id="IPR019897">
    <property type="entry name" value="RidA_CS"/>
</dbReference>
<evidence type="ECO:0000313" key="3">
    <source>
        <dbReference type="Proteomes" id="UP000277999"/>
    </source>
</evidence>
<sequence length="125" mass="13622">MMNNIITKNAPAAIGPYSQGIIHGDLIFVSGQLPINPTTGNLLEGNIRDMTRQCMDNISAILKEAQSDINKIVKTTIFVADLNDFAEVNEEYATFFENVSPARSCVQVAALPKGARIEIEAIARK</sequence>
<accession>A0A3M0S3P0</accession>
<proteinExistence type="inferred from homology"/>
<dbReference type="InterPro" id="IPR006056">
    <property type="entry name" value="RidA"/>
</dbReference>
<dbReference type="PANTHER" id="PTHR11803:SF39">
    <property type="entry name" value="2-IMINOBUTANOATE_2-IMINOPROPANOATE DEAMINASE"/>
    <property type="match status" value="1"/>
</dbReference>